<protein>
    <submittedName>
        <fullName evidence="1">Uncharacterized protein</fullName>
    </submittedName>
</protein>
<comment type="caution">
    <text evidence="1">The sequence shown here is derived from an EMBL/GenBank/DDBJ whole genome shotgun (WGS) entry which is preliminary data.</text>
</comment>
<accession>A0ACB8RK19</accession>
<sequence length="155" mass="17191">MAEAYSLLHHAPSLRTLSFKSSPKLKESNKDGEGHKPSNELQLHWAMLGAIAHNPHSLPSLRSLTLQNMAPFPNPLYDTTPLATIIRGSHNLHISALGAEYQTDIHFWDPLCDFWEQAQRSLSPDGKEFYRDGGNVVAGAGRLRIVSVVFLCTFA</sequence>
<keyword evidence="2" id="KW-1185">Reference proteome</keyword>
<evidence type="ECO:0000313" key="2">
    <source>
        <dbReference type="Proteomes" id="UP000814033"/>
    </source>
</evidence>
<dbReference type="Proteomes" id="UP000814033">
    <property type="component" value="Unassembled WGS sequence"/>
</dbReference>
<reference evidence="1" key="2">
    <citation type="journal article" date="2022" name="New Phytol.">
        <title>Evolutionary transition to the ectomycorrhizal habit in the genomes of a hyperdiverse lineage of mushroom-forming fungi.</title>
        <authorList>
            <person name="Looney B."/>
            <person name="Miyauchi S."/>
            <person name="Morin E."/>
            <person name="Drula E."/>
            <person name="Courty P.E."/>
            <person name="Kohler A."/>
            <person name="Kuo A."/>
            <person name="LaButti K."/>
            <person name="Pangilinan J."/>
            <person name="Lipzen A."/>
            <person name="Riley R."/>
            <person name="Andreopoulos W."/>
            <person name="He G."/>
            <person name="Johnson J."/>
            <person name="Nolan M."/>
            <person name="Tritt A."/>
            <person name="Barry K.W."/>
            <person name="Grigoriev I.V."/>
            <person name="Nagy L.G."/>
            <person name="Hibbett D."/>
            <person name="Henrissat B."/>
            <person name="Matheny P.B."/>
            <person name="Labbe J."/>
            <person name="Martin F.M."/>
        </authorList>
    </citation>
    <scope>NUCLEOTIDE SEQUENCE</scope>
    <source>
        <strain evidence="1">FP105234-sp</strain>
    </source>
</reference>
<organism evidence="1 2">
    <name type="scientific">Auriscalpium vulgare</name>
    <dbReference type="NCBI Taxonomy" id="40419"/>
    <lineage>
        <taxon>Eukaryota</taxon>
        <taxon>Fungi</taxon>
        <taxon>Dikarya</taxon>
        <taxon>Basidiomycota</taxon>
        <taxon>Agaricomycotina</taxon>
        <taxon>Agaricomycetes</taxon>
        <taxon>Russulales</taxon>
        <taxon>Auriscalpiaceae</taxon>
        <taxon>Auriscalpium</taxon>
    </lineage>
</organism>
<reference evidence="1" key="1">
    <citation type="submission" date="2021-02" db="EMBL/GenBank/DDBJ databases">
        <authorList>
            <consortium name="DOE Joint Genome Institute"/>
            <person name="Ahrendt S."/>
            <person name="Looney B.P."/>
            <person name="Miyauchi S."/>
            <person name="Morin E."/>
            <person name="Drula E."/>
            <person name="Courty P.E."/>
            <person name="Chicoki N."/>
            <person name="Fauchery L."/>
            <person name="Kohler A."/>
            <person name="Kuo A."/>
            <person name="Labutti K."/>
            <person name="Pangilinan J."/>
            <person name="Lipzen A."/>
            <person name="Riley R."/>
            <person name="Andreopoulos W."/>
            <person name="He G."/>
            <person name="Johnson J."/>
            <person name="Barry K.W."/>
            <person name="Grigoriev I.V."/>
            <person name="Nagy L."/>
            <person name="Hibbett D."/>
            <person name="Henrissat B."/>
            <person name="Matheny P.B."/>
            <person name="Labbe J."/>
            <person name="Martin F."/>
        </authorList>
    </citation>
    <scope>NUCLEOTIDE SEQUENCE</scope>
    <source>
        <strain evidence="1">FP105234-sp</strain>
    </source>
</reference>
<evidence type="ECO:0000313" key="1">
    <source>
        <dbReference type="EMBL" id="KAI0044275.1"/>
    </source>
</evidence>
<name>A0ACB8RK19_9AGAM</name>
<proteinExistence type="predicted"/>
<dbReference type="EMBL" id="MU275988">
    <property type="protein sequence ID" value="KAI0044275.1"/>
    <property type="molecule type" value="Genomic_DNA"/>
</dbReference>
<gene>
    <name evidence="1" type="ORF">FA95DRAFT_1562398</name>
</gene>